<comment type="caution">
    <text evidence="3">The sequence shown here is derived from an EMBL/GenBank/DDBJ whole genome shotgun (WGS) entry which is preliminary data.</text>
</comment>
<keyword evidence="1" id="KW-0175">Coiled coil</keyword>
<organism evidence="3 4">
    <name type="scientific">Thermus brevis</name>
    <dbReference type="NCBI Taxonomy" id="2862456"/>
    <lineage>
        <taxon>Bacteria</taxon>
        <taxon>Thermotogati</taxon>
        <taxon>Deinococcota</taxon>
        <taxon>Deinococci</taxon>
        <taxon>Thermales</taxon>
        <taxon>Thermaceae</taxon>
        <taxon>Thermus</taxon>
    </lineage>
</organism>
<gene>
    <name evidence="3" type="ORF">KZX47_10315</name>
</gene>
<evidence type="ECO:0000313" key="3">
    <source>
        <dbReference type="EMBL" id="MBW6395542.1"/>
    </source>
</evidence>
<evidence type="ECO:0000256" key="1">
    <source>
        <dbReference type="SAM" id="Coils"/>
    </source>
</evidence>
<keyword evidence="4" id="KW-1185">Reference proteome</keyword>
<feature type="coiled-coil region" evidence="1">
    <location>
        <begin position="102"/>
        <end position="196"/>
    </location>
</feature>
<dbReference type="RefSeq" id="WP_219760023.1">
    <property type="nucleotide sequence ID" value="NZ_JAHXRS010000019.1"/>
</dbReference>
<sequence>MEEPLVVLEEYLTTPTGQRARRCQHVLPGGRQCGMPALRGELFCRRHLPQDKRGSRPEQEQKRPKAKPLPPEAKEALEAAQATRGGHPVYHGLYTEAGARKIRDLAEEILRLEQDLDNTDRELAVLKAALLWLLDRAQEYQEKAEALSRLLAGLEALTPSEDPQVLRLLAEDLRQANRLQEALASWTDRLMEAAMRVVNAVKQRAETRAKVAEARALEQFVRLTTAVRDILWEVAPEDVLNIFEERLQREVLEKASLALPERARA</sequence>
<name>A0ABS6ZZR8_9DEIN</name>
<proteinExistence type="predicted"/>
<feature type="region of interest" description="Disordered" evidence="2">
    <location>
        <begin position="47"/>
        <end position="72"/>
    </location>
</feature>
<evidence type="ECO:0000313" key="4">
    <source>
        <dbReference type="Proteomes" id="UP000724268"/>
    </source>
</evidence>
<feature type="compositionally biased region" description="Basic and acidic residues" evidence="2">
    <location>
        <begin position="47"/>
        <end position="63"/>
    </location>
</feature>
<evidence type="ECO:0000256" key="2">
    <source>
        <dbReference type="SAM" id="MobiDB-lite"/>
    </source>
</evidence>
<protein>
    <submittedName>
        <fullName evidence="3">Uncharacterized protein</fullName>
    </submittedName>
</protein>
<dbReference type="Proteomes" id="UP000724268">
    <property type="component" value="Unassembled WGS sequence"/>
</dbReference>
<accession>A0ABS6ZZR8</accession>
<dbReference type="EMBL" id="JAHXRS010000019">
    <property type="protein sequence ID" value="MBW6395542.1"/>
    <property type="molecule type" value="Genomic_DNA"/>
</dbReference>
<reference evidence="3 4" key="1">
    <citation type="submission" date="2021-07" db="EMBL/GenBank/DDBJ databases">
        <title>Thermus aquaticus gen. n. and sp. n., a nonsporulating extreme thermophile.</title>
        <authorList>
            <person name="Hu C.-J."/>
            <person name="Li W.-J."/>
            <person name="Xian W.-D."/>
        </authorList>
    </citation>
    <scope>NUCLEOTIDE SEQUENCE [LARGE SCALE GENOMIC DNA]</scope>
    <source>
        <strain evidence="3 4">SYSU G05001</strain>
    </source>
</reference>